<dbReference type="RefSeq" id="WP_023844542.1">
    <property type="nucleotide sequence ID" value="NZ_AZAJ01000001.1"/>
</dbReference>
<dbReference type="Proteomes" id="UP000019483">
    <property type="component" value="Unassembled WGS sequence"/>
</dbReference>
<feature type="transmembrane region" description="Helical" evidence="1">
    <location>
        <begin position="7"/>
        <end position="26"/>
    </location>
</feature>
<evidence type="ECO:0000259" key="2">
    <source>
        <dbReference type="Pfam" id="PF18902"/>
    </source>
</evidence>
<reference evidence="3 4" key="1">
    <citation type="submission" date="2013-08" db="EMBL/GenBank/DDBJ databases">
        <authorList>
            <consortium name="DOE Joint Genome Institute"/>
            <person name="Eisen J."/>
            <person name="Huntemann M."/>
            <person name="Han J."/>
            <person name="Chen A."/>
            <person name="Kyrpides N."/>
            <person name="Mavromatis K."/>
            <person name="Markowitz V."/>
            <person name="Palaniappan K."/>
            <person name="Ivanova N."/>
            <person name="Schaumberg A."/>
            <person name="Pati A."/>
            <person name="Liolios K."/>
            <person name="Nordberg H.P."/>
            <person name="Cantor M.N."/>
            <person name="Hua S.X."/>
            <person name="Woyke T."/>
        </authorList>
    </citation>
    <scope>NUCLEOTIDE SEQUENCE [LARGE SCALE GENOMIC DNA]</scope>
    <source>
        <strain evidence="3 4">DSM 2278</strain>
    </source>
</reference>
<feature type="transmembrane region" description="Helical" evidence="1">
    <location>
        <begin position="46"/>
        <end position="66"/>
    </location>
</feature>
<accession>W9DVF0</accession>
<keyword evidence="4" id="KW-1185">Reference proteome</keyword>
<comment type="caution">
    <text evidence="3">The sequence shown here is derived from an EMBL/GenBank/DDBJ whole genome shotgun (WGS) entry which is preliminary data.</text>
</comment>
<evidence type="ECO:0000313" key="4">
    <source>
        <dbReference type="Proteomes" id="UP000019483"/>
    </source>
</evidence>
<dbReference type="STRING" id="1090322.MettiDRAFT_0830"/>
<protein>
    <recommendedName>
        <fullName evidence="2">DUF5658 domain-containing protein</fullName>
    </recommendedName>
</protein>
<evidence type="ECO:0000256" key="1">
    <source>
        <dbReference type="SAM" id="Phobius"/>
    </source>
</evidence>
<feature type="transmembrane region" description="Helical" evidence="1">
    <location>
        <begin position="78"/>
        <end position="98"/>
    </location>
</feature>
<evidence type="ECO:0000313" key="3">
    <source>
        <dbReference type="EMBL" id="ETA67406.1"/>
    </source>
</evidence>
<proteinExistence type="predicted"/>
<sequence length="99" mass="10921">MSFLKQIWPVLAFYVLGDLLTTIIAMEMGAPELNPFLASGISLYGYPFLILYKLVVLAVLILVYRSCRSTSWWKISRYSLGALGLVLCCNNVSVIGGAL</sequence>
<dbReference type="Pfam" id="PF18902">
    <property type="entry name" value="DUF5658"/>
    <property type="match status" value="1"/>
</dbReference>
<organism evidence="3 4">
    <name type="scientific">Methanolobus tindarius DSM 2278</name>
    <dbReference type="NCBI Taxonomy" id="1090322"/>
    <lineage>
        <taxon>Archaea</taxon>
        <taxon>Methanobacteriati</taxon>
        <taxon>Methanobacteriota</taxon>
        <taxon>Stenosarchaea group</taxon>
        <taxon>Methanomicrobia</taxon>
        <taxon>Methanosarcinales</taxon>
        <taxon>Methanosarcinaceae</taxon>
        <taxon>Methanolobus</taxon>
    </lineage>
</organism>
<dbReference type="InterPro" id="IPR043717">
    <property type="entry name" value="DUF5658"/>
</dbReference>
<keyword evidence="1" id="KW-0812">Transmembrane</keyword>
<gene>
    <name evidence="3" type="ORF">MettiDRAFT_0830</name>
</gene>
<name>W9DVF0_METTI</name>
<keyword evidence="1" id="KW-0472">Membrane</keyword>
<feature type="domain" description="DUF5658" evidence="2">
    <location>
        <begin position="10"/>
        <end position="95"/>
    </location>
</feature>
<dbReference type="EMBL" id="AZAJ01000001">
    <property type="protein sequence ID" value="ETA67406.1"/>
    <property type="molecule type" value="Genomic_DNA"/>
</dbReference>
<dbReference type="AlphaFoldDB" id="W9DVF0"/>
<keyword evidence="1" id="KW-1133">Transmembrane helix</keyword>